<dbReference type="EMBL" id="CAJNOB010000070">
    <property type="protein sequence ID" value="CAF0704900.1"/>
    <property type="molecule type" value="Genomic_DNA"/>
</dbReference>
<protein>
    <submittedName>
        <fullName evidence="2">Uncharacterized protein</fullName>
    </submittedName>
</protein>
<evidence type="ECO:0000313" key="2">
    <source>
        <dbReference type="EMBL" id="CAF0704900.1"/>
    </source>
</evidence>
<sequence length="68" mass="7858">MPIPFLAVGTPQRGKRPSQWAVRSYSGRTARSRTRRVVWCARWFDSCLRTKRDYAFEGSGYKIAPSFS</sequence>
<dbReference type="AlphaFoldDB" id="A0A8J2BWH7"/>
<keyword evidence="3" id="KW-1185">Reference proteome</keyword>
<name>A0A8J2BWH7_9BACT</name>
<comment type="caution">
    <text evidence="2">The sequence shown here is derived from an EMBL/GenBank/DDBJ whole genome shotgun (WGS) entry which is preliminary data.</text>
</comment>
<accession>A0A8J2BWH7</accession>
<dbReference type="Proteomes" id="UP000663859">
    <property type="component" value="Unassembled WGS sequence"/>
</dbReference>
<evidence type="ECO:0000313" key="3">
    <source>
        <dbReference type="Proteomes" id="UP000663859"/>
    </source>
</evidence>
<gene>
    <name evidence="2" type="ORF">MPNT_80013</name>
</gene>
<feature type="region of interest" description="Disordered" evidence="1">
    <location>
        <begin position="1"/>
        <end position="21"/>
    </location>
</feature>
<evidence type="ECO:0000256" key="1">
    <source>
        <dbReference type="SAM" id="MobiDB-lite"/>
    </source>
</evidence>
<organism evidence="2 3">
    <name type="scientific">Candidatus Methylacidithermus pantelleriae</name>
    <dbReference type="NCBI Taxonomy" id="2744239"/>
    <lineage>
        <taxon>Bacteria</taxon>
        <taxon>Pseudomonadati</taxon>
        <taxon>Verrucomicrobiota</taxon>
        <taxon>Methylacidiphilae</taxon>
        <taxon>Methylacidiphilales</taxon>
        <taxon>Methylacidiphilaceae</taxon>
        <taxon>Candidatus Methylacidithermus</taxon>
    </lineage>
</organism>
<proteinExistence type="predicted"/>
<reference evidence="2" key="1">
    <citation type="submission" date="2021-02" db="EMBL/GenBank/DDBJ databases">
        <authorList>
            <person name="Cremers G."/>
            <person name="Picone N."/>
        </authorList>
    </citation>
    <scope>NUCLEOTIDE SEQUENCE</scope>
    <source>
        <strain evidence="2">PQ17</strain>
    </source>
</reference>